<evidence type="ECO:0000259" key="2">
    <source>
        <dbReference type="Pfam" id="PF13116"/>
    </source>
</evidence>
<keyword evidence="4" id="KW-1185">Reference proteome</keyword>
<name>A0A225NSZ3_9RHOB</name>
<feature type="region of interest" description="Disordered" evidence="1">
    <location>
        <begin position="1"/>
        <end position="25"/>
    </location>
</feature>
<feature type="region of interest" description="Disordered" evidence="1">
    <location>
        <begin position="1102"/>
        <end position="1142"/>
    </location>
</feature>
<feature type="compositionally biased region" description="Basic and acidic residues" evidence="1">
    <location>
        <begin position="1"/>
        <end position="16"/>
    </location>
</feature>
<evidence type="ECO:0000256" key="1">
    <source>
        <dbReference type="SAM" id="MobiDB-lite"/>
    </source>
</evidence>
<dbReference type="InterPro" id="IPR025263">
    <property type="entry name" value="YhdP_central"/>
</dbReference>
<dbReference type="AlphaFoldDB" id="A0A225NSZ3"/>
<evidence type="ECO:0000313" key="4">
    <source>
        <dbReference type="Proteomes" id="UP000215377"/>
    </source>
</evidence>
<proteinExistence type="predicted"/>
<accession>A0A225NSZ3</accession>
<organism evidence="3 4">
    <name type="scientific">Marinibacterium profundimaris</name>
    <dbReference type="NCBI Taxonomy" id="1679460"/>
    <lineage>
        <taxon>Bacteria</taxon>
        <taxon>Pseudomonadati</taxon>
        <taxon>Pseudomonadota</taxon>
        <taxon>Alphaproteobacteria</taxon>
        <taxon>Rhodobacterales</taxon>
        <taxon>Paracoccaceae</taxon>
        <taxon>Marinibacterium</taxon>
    </lineage>
</organism>
<dbReference type="EMBL" id="AQQR01000001">
    <property type="protein sequence ID" value="OWU78031.1"/>
    <property type="molecule type" value="Genomic_DNA"/>
</dbReference>
<sequence>MDDARAKAKAARAEKRAARRMRRPPRKRRHWTLRVLWRHICRLVILGALALLLAAMFKGQTLSAPAWMRDVVSATVERSLPGYRVDFADMHFVIRHGWRPRIGVEDLRVTDDAGRVLLDLSSAEASLAMRPLLRGQLNPKKITLTGARASFRRNADGGVALDLGGTGEIVEEAESLAELIESWEKRLLEPPLDALTEFELTAVTLRYDDALSGRSWTVDDGRLMMHRRGDRLSLAAALNLLSGRSYAATLEASYDSSIETREAAFGIQVNDMAAGDIALQAPALGWLEPLRAPISGALRGGTADDGTVLPLNATLRIGAGVLQPTDQTRPVPFEGARAYVSFDPADARLTFQELSFDSGWGGGTLEGQAWLSGLDQGRLEALVGQVGATDLSLNPAGVYPEPLSLDGAQADFRLSLHPFELTLGEALIRDGGNPIHLDGSVAATGAGWRFALNGRIPEIEAARLLQIWPTAALVKPRIWVEKNVRAGRLLDVDVAVRGAPGAAEPNVYADFDFAGGEVQFSPNLPPLQELAGEASFVDNRLVATATSGIVMGDAGGAMDVSGTAFIVPDVRAKPSTPAVLRIAGQGTPTAALSLLDRPPLNVLGKAGLPVDLASGHLALSGTLALPMQPEILVEDMEYHASGRVTDARSTVLVPDHELAAEDLDLFVDNDHVEISGDGQISGIPASFTWTQPLGQPGVGGRVEGRVRLSTRALETFNVTLPPGYVTGEGWGDVALDLPPKEPPRLELRTDLDGIGLSVPPLGWRLSQGATGSLEVRGRLGPRPVLDRVALSGNGLSLTGSVTTQAGGGLDRARFDRFRMGNWLDVSAELRGRGAGRAPAVVINGGSLNLASAQFGEGGGGGNVDAPPLSVSLDRLQIAKGLALTAMRGDFTTQGGLSGTFTGAMNGGTPISGRVAPQGGRSAFQIQAADAGGLFRDAGIIKQAYGGALTLTLQPAEGQGSFDGTLRVTNTNVRDGTGIGALLNSISLVGLVDELSGNGIVFSEVDARFRLTPTRLTLLSASAVGPSIGISLDGIYDLASATLDLRGVLSPLYMLNAIGSVMTRKGEGLIGVNFRLRGPASDPQVSVNPLSALAPGFLRDMFRDPAPSVGKSRTEPLPEGMTPPEPEPQQRGTRFRPRSGEDR</sequence>
<protein>
    <recommendedName>
        <fullName evidence="2">YhdP central domain-containing protein</fullName>
    </recommendedName>
</protein>
<dbReference type="Proteomes" id="UP000215377">
    <property type="component" value="Unassembled WGS sequence"/>
</dbReference>
<dbReference type="Pfam" id="PF13116">
    <property type="entry name" value="YhdP"/>
    <property type="match status" value="1"/>
</dbReference>
<comment type="caution">
    <text evidence="3">The sequence shown here is derived from an EMBL/GenBank/DDBJ whole genome shotgun (WGS) entry which is preliminary data.</text>
</comment>
<feature type="domain" description="YhdP central" evidence="2">
    <location>
        <begin position="377"/>
        <end position="853"/>
    </location>
</feature>
<evidence type="ECO:0000313" key="3">
    <source>
        <dbReference type="EMBL" id="OWU78031.1"/>
    </source>
</evidence>
<gene>
    <name evidence="3" type="ORF">ATO3_01980</name>
</gene>
<reference evidence="3 4" key="1">
    <citation type="submission" date="2013-04" db="EMBL/GenBank/DDBJ databases">
        <title>Oceanicola sp. 22II1-22F33 Genome Sequencing.</title>
        <authorList>
            <person name="Lai Q."/>
            <person name="Li G."/>
            <person name="Shao Z."/>
        </authorList>
    </citation>
    <scope>NUCLEOTIDE SEQUENCE [LARGE SCALE GENOMIC DNA]</scope>
    <source>
        <strain evidence="3 4">22II1-22F33</strain>
    </source>
</reference>